<name>A3AP69_ORYSJ</name>
<dbReference type="AlphaFoldDB" id="A3AP69"/>
<organism evidence="2">
    <name type="scientific">Oryza sativa subsp. japonica</name>
    <name type="common">Rice</name>
    <dbReference type="NCBI Taxonomy" id="39947"/>
    <lineage>
        <taxon>Eukaryota</taxon>
        <taxon>Viridiplantae</taxon>
        <taxon>Streptophyta</taxon>
        <taxon>Embryophyta</taxon>
        <taxon>Tracheophyta</taxon>
        <taxon>Spermatophyta</taxon>
        <taxon>Magnoliopsida</taxon>
        <taxon>Liliopsida</taxon>
        <taxon>Poales</taxon>
        <taxon>Poaceae</taxon>
        <taxon>BOP clade</taxon>
        <taxon>Oryzoideae</taxon>
        <taxon>Oryzeae</taxon>
        <taxon>Oryzinae</taxon>
        <taxon>Oryza</taxon>
        <taxon>Oryza sativa</taxon>
    </lineage>
</organism>
<dbReference type="EMBL" id="CM000140">
    <property type="protein sequence ID" value="EAZ29108.1"/>
    <property type="molecule type" value="Genomic_DNA"/>
</dbReference>
<dbReference type="Proteomes" id="UP000007752">
    <property type="component" value="Chromosome 3"/>
</dbReference>
<reference evidence="2" key="2">
    <citation type="submission" date="2008-12" db="EMBL/GenBank/DDBJ databases">
        <title>Improved gene annotation of the rice (Oryza sativa) genomes.</title>
        <authorList>
            <person name="Wang J."/>
            <person name="Li R."/>
            <person name="Fan W."/>
            <person name="Huang Q."/>
            <person name="Zhang J."/>
            <person name="Zhou Y."/>
            <person name="Hu Y."/>
            <person name="Zi S."/>
            <person name="Li J."/>
            <person name="Ni P."/>
            <person name="Zheng H."/>
            <person name="Zhang Y."/>
            <person name="Zhao M."/>
            <person name="Hao Q."/>
            <person name="McDermott J."/>
            <person name="Samudrala R."/>
            <person name="Kristiansen K."/>
            <person name="Wong G.K.-S."/>
        </authorList>
    </citation>
    <scope>NUCLEOTIDE SEQUENCE</scope>
</reference>
<proteinExistence type="predicted"/>
<gene>
    <name evidence="2" type="ORF">OsJ_13166</name>
</gene>
<protein>
    <submittedName>
        <fullName evidence="2">Uncharacterized protein</fullName>
    </submittedName>
</protein>
<reference evidence="2" key="1">
    <citation type="journal article" date="2005" name="PLoS Biol.">
        <title>The genomes of Oryza sativa: a history of duplications.</title>
        <authorList>
            <person name="Yu J."/>
            <person name="Wang J."/>
            <person name="Lin W."/>
            <person name="Li S."/>
            <person name="Li H."/>
            <person name="Zhou J."/>
            <person name="Ni P."/>
            <person name="Dong W."/>
            <person name="Hu S."/>
            <person name="Zeng C."/>
            <person name="Zhang J."/>
            <person name="Zhang Y."/>
            <person name="Li R."/>
            <person name="Xu Z."/>
            <person name="Li S."/>
            <person name="Li X."/>
            <person name="Zheng H."/>
            <person name="Cong L."/>
            <person name="Lin L."/>
            <person name="Yin J."/>
            <person name="Geng J."/>
            <person name="Li G."/>
            <person name="Shi J."/>
            <person name="Liu J."/>
            <person name="Lv H."/>
            <person name="Li J."/>
            <person name="Wang J."/>
            <person name="Deng Y."/>
            <person name="Ran L."/>
            <person name="Shi X."/>
            <person name="Wang X."/>
            <person name="Wu Q."/>
            <person name="Li C."/>
            <person name="Ren X."/>
            <person name="Wang J."/>
            <person name="Wang X."/>
            <person name="Li D."/>
            <person name="Liu D."/>
            <person name="Zhang X."/>
            <person name="Ji Z."/>
            <person name="Zhao W."/>
            <person name="Sun Y."/>
            <person name="Zhang Z."/>
            <person name="Bao J."/>
            <person name="Han Y."/>
            <person name="Dong L."/>
            <person name="Ji J."/>
            <person name="Chen P."/>
            <person name="Wu S."/>
            <person name="Liu J."/>
            <person name="Xiao Y."/>
            <person name="Bu D."/>
            <person name="Tan J."/>
            <person name="Yang L."/>
            <person name="Ye C."/>
            <person name="Zhang J."/>
            <person name="Xu J."/>
            <person name="Zhou Y."/>
            <person name="Yu Y."/>
            <person name="Zhang B."/>
            <person name="Zhuang S."/>
            <person name="Wei H."/>
            <person name="Liu B."/>
            <person name="Lei M."/>
            <person name="Yu H."/>
            <person name="Li Y."/>
            <person name="Xu H."/>
            <person name="Wei S."/>
            <person name="He X."/>
            <person name="Fang L."/>
            <person name="Zhang Z."/>
            <person name="Zhang Y."/>
            <person name="Huang X."/>
            <person name="Su Z."/>
            <person name="Tong W."/>
            <person name="Li J."/>
            <person name="Tong Z."/>
            <person name="Li S."/>
            <person name="Ye J."/>
            <person name="Wang L."/>
            <person name="Fang L."/>
            <person name="Lei T."/>
            <person name="Chen C."/>
            <person name="Chen H."/>
            <person name="Xu Z."/>
            <person name="Li H."/>
            <person name="Huang H."/>
            <person name="Zhang F."/>
            <person name="Xu H."/>
            <person name="Li N."/>
            <person name="Zhao C."/>
            <person name="Li S."/>
            <person name="Dong L."/>
            <person name="Huang Y."/>
            <person name="Li L."/>
            <person name="Xi Y."/>
            <person name="Qi Q."/>
            <person name="Li W."/>
            <person name="Zhang B."/>
            <person name="Hu W."/>
            <person name="Zhang Y."/>
            <person name="Tian X."/>
            <person name="Jiao Y."/>
            <person name="Liang X."/>
            <person name="Jin J."/>
            <person name="Gao L."/>
            <person name="Zheng W."/>
            <person name="Hao B."/>
            <person name="Liu S."/>
            <person name="Wang W."/>
            <person name="Yuan L."/>
            <person name="Cao M."/>
            <person name="McDermott J."/>
            <person name="Samudrala R."/>
            <person name="Wang J."/>
            <person name="Wong G.K."/>
            <person name="Yang H."/>
        </authorList>
    </citation>
    <scope>NUCLEOTIDE SEQUENCE [LARGE SCALE GENOMIC DNA]</scope>
</reference>
<feature type="region of interest" description="Disordered" evidence="1">
    <location>
        <begin position="1"/>
        <end position="31"/>
    </location>
</feature>
<evidence type="ECO:0000313" key="2">
    <source>
        <dbReference type="EMBL" id="EAZ29108.1"/>
    </source>
</evidence>
<sequence>MEEVDDLSVQARSSASSASTQRLRNFQDDRRTCPSEFLTTSPIAPLPVSGLKAPTTLSNDADDSSSQEHLVPSAFLSCQLSSLYDYRWFVGRGAVLQLRFTGGKFNHVVYVHPFSQDVMHGAPVMPQGWSLPAPLNSHQASLQKFQGTAPVYVAPPIMATGNLPLVVPSPAPLVQPFQAVRPIMVPAASSMVPGKYM</sequence>
<evidence type="ECO:0000256" key="1">
    <source>
        <dbReference type="SAM" id="MobiDB-lite"/>
    </source>
</evidence>
<accession>A3AP69</accession>